<dbReference type="KEGG" id="emx:FKV68_11730"/>
<dbReference type="Proteomes" id="UP000510721">
    <property type="component" value="Chromosome"/>
</dbReference>
<evidence type="ECO:0000313" key="1">
    <source>
        <dbReference type="EMBL" id="QLL62079.1"/>
    </source>
</evidence>
<reference evidence="1 2" key="1">
    <citation type="submission" date="2019-06" db="EMBL/GenBank/DDBJ databases">
        <title>Complete genome sequence of Ensifer mexicanus ITTG R7 isolated from nodules of Acacia angustissima (Mill.) Kuntze.</title>
        <authorList>
            <person name="Rincon-Rosales R."/>
            <person name="Rogel M.A."/>
            <person name="Guerrero G."/>
            <person name="Rincon-Molina C.I."/>
            <person name="Lopez-Lopez A."/>
            <person name="Martinez-Romero E."/>
        </authorList>
    </citation>
    <scope>NUCLEOTIDE SEQUENCE [LARGE SCALE GENOMIC DNA]</scope>
    <source>
        <strain evidence="1 2">ITTG R7</strain>
    </source>
</reference>
<proteinExistence type="predicted"/>
<name>A0A859QRJ1_9HYPH</name>
<organism evidence="1 2">
    <name type="scientific">Sinorhizobium mexicanum</name>
    <dbReference type="NCBI Taxonomy" id="375549"/>
    <lineage>
        <taxon>Bacteria</taxon>
        <taxon>Pseudomonadati</taxon>
        <taxon>Pseudomonadota</taxon>
        <taxon>Alphaproteobacteria</taxon>
        <taxon>Hyphomicrobiales</taxon>
        <taxon>Rhizobiaceae</taxon>
        <taxon>Sinorhizobium/Ensifer group</taxon>
        <taxon>Sinorhizobium</taxon>
    </lineage>
</organism>
<sequence>MKHALPALFAALLLGACTTATTRPPSVGYGRYLEPIPGSITYGGQPRTRLTKAPVGSIVPHQFFDDFGHKVYETYVIEPDRSLRLVGRRIDYDIFGDMDR</sequence>
<dbReference type="AlphaFoldDB" id="A0A859QRJ1"/>
<dbReference type="EMBL" id="CP041238">
    <property type="protein sequence ID" value="QLL62079.1"/>
    <property type="molecule type" value="Genomic_DNA"/>
</dbReference>
<dbReference type="PROSITE" id="PS51257">
    <property type="entry name" value="PROKAR_LIPOPROTEIN"/>
    <property type="match status" value="1"/>
</dbReference>
<dbReference type="RefSeq" id="WP_180937989.1">
    <property type="nucleotide sequence ID" value="NZ_CP041238.1"/>
</dbReference>
<accession>A0A859QRJ1</accession>
<keyword evidence="2" id="KW-1185">Reference proteome</keyword>
<protein>
    <submittedName>
        <fullName evidence="1">Uncharacterized protein</fullName>
    </submittedName>
</protein>
<gene>
    <name evidence="1" type="ORF">FKV68_11730</name>
</gene>
<evidence type="ECO:0000313" key="2">
    <source>
        <dbReference type="Proteomes" id="UP000510721"/>
    </source>
</evidence>